<evidence type="ECO:0000256" key="1">
    <source>
        <dbReference type="ARBA" id="ARBA00012417"/>
    </source>
</evidence>
<dbReference type="GeneID" id="303295675"/>
<feature type="compositionally biased region" description="Acidic residues" evidence="7">
    <location>
        <begin position="863"/>
        <end position="880"/>
    </location>
</feature>
<evidence type="ECO:0000256" key="5">
    <source>
        <dbReference type="ARBA" id="ARBA00022932"/>
    </source>
</evidence>
<dbReference type="RefSeq" id="WP_343921962.1">
    <property type="nucleotide sequence ID" value="NZ_BAAAIR010000004.1"/>
</dbReference>
<dbReference type="PANTHER" id="PTHR11669">
    <property type="entry name" value="REPLICATION FACTOR C / DNA POLYMERASE III GAMMA-TAU SUBUNIT"/>
    <property type="match status" value="1"/>
</dbReference>
<feature type="compositionally biased region" description="Polar residues" evidence="7">
    <location>
        <begin position="445"/>
        <end position="454"/>
    </location>
</feature>
<dbReference type="NCBIfam" id="NF005846">
    <property type="entry name" value="PRK07764.1-6"/>
    <property type="match status" value="1"/>
</dbReference>
<feature type="compositionally biased region" description="Basic and acidic residues" evidence="7">
    <location>
        <begin position="420"/>
        <end position="436"/>
    </location>
</feature>
<keyword evidence="4" id="KW-0235">DNA replication</keyword>
<dbReference type="Pfam" id="PF12169">
    <property type="entry name" value="DNA_pol3_gamma3"/>
    <property type="match status" value="1"/>
</dbReference>
<organism evidence="9 10">
    <name type="scientific">Brachybacterium tyrofermentans</name>
    <dbReference type="NCBI Taxonomy" id="47848"/>
    <lineage>
        <taxon>Bacteria</taxon>
        <taxon>Bacillati</taxon>
        <taxon>Actinomycetota</taxon>
        <taxon>Actinomycetes</taxon>
        <taxon>Micrococcales</taxon>
        <taxon>Dermabacteraceae</taxon>
        <taxon>Brachybacterium</taxon>
    </lineage>
</organism>
<protein>
    <recommendedName>
        <fullName evidence="1">DNA-directed DNA polymerase</fullName>
        <ecNumber evidence="1">2.7.7.7</ecNumber>
    </recommendedName>
</protein>
<feature type="compositionally biased region" description="Polar residues" evidence="7">
    <location>
        <begin position="1097"/>
        <end position="1106"/>
    </location>
</feature>
<feature type="compositionally biased region" description="Gly residues" evidence="7">
    <location>
        <begin position="731"/>
        <end position="747"/>
    </location>
</feature>
<name>A0ABW0FLN5_9MICO</name>
<feature type="compositionally biased region" description="Low complexity" evidence="7">
    <location>
        <begin position="402"/>
        <end position="412"/>
    </location>
</feature>
<feature type="compositionally biased region" description="Gly residues" evidence="7">
    <location>
        <begin position="391"/>
        <end position="401"/>
    </location>
</feature>
<feature type="region of interest" description="Disordered" evidence="7">
    <location>
        <begin position="640"/>
        <end position="1187"/>
    </location>
</feature>
<dbReference type="InterPro" id="IPR027417">
    <property type="entry name" value="P-loop_NTPase"/>
</dbReference>
<feature type="compositionally biased region" description="Low complexity" evidence="7">
    <location>
        <begin position="928"/>
        <end position="946"/>
    </location>
</feature>
<dbReference type="InterPro" id="IPR050238">
    <property type="entry name" value="DNA_Rep/Repair_Clamp_Loader"/>
</dbReference>
<feature type="compositionally biased region" description="Low complexity" evidence="7">
    <location>
        <begin position="1121"/>
        <end position="1140"/>
    </location>
</feature>
<evidence type="ECO:0000313" key="9">
    <source>
        <dbReference type="EMBL" id="MFC5298760.1"/>
    </source>
</evidence>
<keyword evidence="5" id="KW-0239">DNA-directed DNA polymerase</keyword>
<keyword evidence="3 9" id="KW-0548">Nucleotidyltransferase</keyword>
<dbReference type="SMART" id="SM00382">
    <property type="entry name" value="AAA"/>
    <property type="match status" value="1"/>
</dbReference>
<feature type="compositionally biased region" description="Low complexity" evidence="7">
    <location>
        <begin position="509"/>
        <end position="555"/>
    </location>
</feature>
<feature type="compositionally biased region" description="Low complexity" evidence="7">
    <location>
        <begin position="765"/>
        <end position="857"/>
    </location>
</feature>
<feature type="compositionally biased region" description="Basic and acidic residues" evidence="7">
    <location>
        <begin position="959"/>
        <end position="968"/>
    </location>
</feature>
<dbReference type="SUPFAM" id="SSF48019">
    <property type="entry name" value="post-AAA+ oligomerization domain-like"/>
    <property type="match status" value="1"/>
</dbReference>
<reference evidence="10" key="1">
    <citation type="journal article" date="2019" name="Int. J. Syst. Evol. Microbiol.">
        <title>The Global Catalogue of Microorganisms (GCM) 10K type strain sequencing project: providing services to taxonomists for standard genome sequencing and annotation.</title>
        <authorList>
            <consortium name="The Broad Institute Genomics Platform"/>
            <consortium name="The Broad Institute Genome Sequencing Center for Infectious Disease"/>
            <person name="Wu L."/>
            <person name="Ma J."/>
        </authorList>
    </citation>
    <scope>NUCLEOTIDE SEQUENCE [LARGE SCALE GENOMIC DNA]</scope>
    <source>
        <strain evidence="10">CGMCC 1.16455</strain>
    </source>
</reference>
<evidence type="ECO:0000259" key="8">
    <source>
        <dbReference type="SMART" id="SM00382"/>
    </source>
</evidence>
<proteinExistence type="predicted"/>
<comment type="catalytic activity">
    <reaction evidence="6">
        <text>DNA(n) + a 2'-deoxyribonucleoside 5'-triphosphate = DNA(n+1) + diphosphate</text>
        <dbReference type="Rhea" id="RHEA:22508"/>
        <dbReference type="Rhea" id="RHEA-COMP:17339"/>
        <dbReference type="Rhea" id="RHEA-COMP:17340"/>
        <dbReference type="ChEBI" id="CHEBI:33019"/>
        <dbReference type="ChEBI" id="CHEBI:61560"/>
        <dbReference type="ChEBI" id="CHEBI:173112"/>
        <dbReference type="EC" id="2.7.7.7"/>
    </reaction>
</comment>
<evidence type="ECO:0000313" key="10">
    <source>
        <dbReference type="Proteomes" id="UP001595937"/>
    </source>
</evidence>
<dbReference type="EMBL" id="JBHSLN010000081">
    <property type="protein sequence ID" value="MFC5298760.1"/>
    <property type="molecule type" value="Genomic_DNA"/>
</dbReference>
<feature type="compositionally biased region" description="Low complexity" evidence="7">
    <location>
        <begin position="709"/>
        <end position="730"/>
    </location>
</feature>
<dbReference type="InterPro" id="IPR012763">
    <property type="entry name" value="DNA_pol_III_sug/sutau_N"/>
</dbReference>
<evidence type="ECO:0000256" key="4">
    <source>
        <dbReference type="ARBA" id="ARBA00022705"/>
    </source>
</evidence>
<dbReference type="EC" id="2.7.7.7" evidence="1"/>
<evidence type="ECO:0000256" key="2">
    <source>
        <dbReference type="ARBA" id="ARBA00022679"/>
    </source>
</evidence>
<sequence>MATALYRRYRPESFAEVIGQDHVTTPLQRALRAGRIGHAYLFSGPRGCGKTTSARILARCLNCAEGPTDIPCGQCDSCRDLANGGAGSLDVVEIDAASHGGVDDARELRERASFAPVRDRYKVFIIDEAHMVTSAGFNALLKLVEEPPDHVKFVFATTEPDKVIGTIRSRTHHYPFRLIPPQVLGPYLEEVCVAEGVNVGEGVMPLVVRAGGGSARDSMSVLDQLMAGAGEDGLDFPTAIALLGFTDTALLDSAITAVAERDAGALYAAVEHVLATGHEPRRFVEDLLERMRDLIILAAVPDRGQDLLPQVPADELERMVGQAGRFEPADLSQCGDLVHETLSTMSGATSPRLHLELLAARLVLRDERAALAAAGDGSAPAGRNQPAGGQPLAGGRQGAPGRGAQAPSAGAGAAVGGSSGREEARRIAQEKAESARQSRGGRTPAPSTERQGQPQAPDGRADAATSSQGWDTPVSRPGGGPLEPGSAPQAAAPQGASPQGGAPQGGPQSGAAQEQPPAPQQTEQQAASQQAAPQHAAPQASAPQSAPAPAAPDAGGAQGLNADAVREHWSAILDELAQIRRPSWALVGQNGHVHGSQGSTLLIGFRTEGLVAAFHRGTAAENLADAVRRIMHVEISVDAVVGEDPGPGGSGPGSSGPGSSGPGSAGPGSSGPGTSGPGSSGLGSSGPGSSGPGGTAGGAPRGAGGPQDGAGQQAPSGSGQSGSWEQAVGQDGSGGGDDGRGAAGQGGAAPSSAPVPWGDAVAQMAPPAGGAATAASAAPTAAPAAVPEGPGSAPSSASAPSAAAAPSAPTAPGGAPAPGGQAPSEEPPASAGQRAADRAMQAAARASRGRAAAPGGADRVEEFAPEPDDPYPPDPEDSYPPDDYSAQSAPVARHGGGPQSPASSPERTPRWSDALQPGTGSSAPAPQATSAGSASESAPAPSAGTADAGEIPVVDDDGRDSLPADEPRTFGQNALKQAIAEGRVVHSRVPRPDATPDAPASSTDPIDPPNGPDQGLGGTSGQEQGEGLADSAESAVGGQAPEAPSEQPASADSASESASGSATARAAASWGTATVAVPGSGQSGPSGQDSSGPHFSGQDSSGQNSTGQGGPSAIPTDAVQTGTAPTGAAPAGAPARSGAALVREAAQASRTAGLRTRGNQGGPEEPPVDADPTGGATRDDDDAVVSKRNGREVIETILGGKVLEVIDETDRY</sequence>
<dbReference type="CDD" id="cd00009">
    <property type="entry name" value="AAA"/>
    <property type="match status" value="1"/>
</dbReference>
<gene>
    <name evidence="9" type="ORF">ACFPK8_14710</name>
</gene>
<keyword evidence="10" id="KW-1185">Reference proteome</keyword>
<dbReference type="Proteomes" id="UP001595937">
    <property type="component" value="Unassembled WGS sequence"/>
</dbReference>
<evidence type="ECO:0000256" key="7">
    <source>
        <dbReference type="SAM" id="MobiDB-lite"/>
    </source>
</evidence>
<dbReference type="Gene3D" id="1.20.272.10">
    <property type="match status" value="1"/>
</dbReference>
<dbReference type="InterPro" id="IPR003593">
    <property type="entry name" value="AAA+_ATPase"/>
</dbReference>
<dbReference type="NCBIfam" id="TIGR02397">
    <property type="entry name" value="dnaX_nterm"/>
    <property type="match status" value="1"/>
</dbReference>
<evidence type="ECO:0000256" key="6">
    <source>
        <dbReference type="ARBA" id="ARBA00049244"/>
    </source>
</evidence>
<feature type="compositionally biased region" description="Low complexity" evidence="7">
    <location>
        <begin position="484"/>
        <end position="501"/>
    </location>
</feature>
<keyword evidence="2 9" id="KW-0808">Transferase</keyword>
<accession>A0ABW0FLN5</accession>
<dbReference type="InterPro" id="IPR008921">
    <property type="entry name" value="DNA_pol3_clamp-load_cplx_C"/>
</dbReference>
<feature type="compositionally biased region" description="Low complexity" evidence="7">
    <location>
        <begin position="1038"/>
        <end position="1093"/>
    </location>
</feature>
<dbReference type="PANTHER" id="PTHR11669:SF0">
    <property type="entry name" value="PROTEIN STICHEL-LIKE 2"/>
    <property type="match status" value="1"/>
</dbReference>
<feature type="compositionally biased region" description="Gly residues" evidence="7">
    <location>
        <begin position="645"/>
        <end position="708"/>
    </location>
</feature>
<dbReference type="Gene3D" id="1.10.8.60">
    <property type="match status" value="1"/>
</dbReference>
<dbReference type="SUPFAM" id="SSF52540">
    <property type="entry name" value="P-loop containing nucleoside triphosphate hydrolases"/>
    <property type="match status" value="1"/>
</dbReference>
<dbReference type="Pfam" id="PF13177">
    <property type="entry name" value="DNA_pol3_delta2"/>
    <property type="match status" value="1"/>
</dbReference>
<feature type="region of interest" description="Disordered" evidence="7">
    <location>
        <begin position="374"/>
        <end position="558"/>
    </location>
</feature>
<comment type="caution">
    <text evidence="9">The sequence shown here is derived from an EMBL/GenBank/DDBJ whole genome shotgun (WGS) entry which is preliminary data.</text>
</comment>
<dbReference type="GO" id="GO:0003887">
    <property type="term" value="F:DNA-directed DNA polymerase activity"/>
    <property type="evidence" value="ECO:0007669"/>
    <property type="project" value="UniProtKB-EC"/>
</dbReference>
<dbReference type="InterPro" id="IPR022754">
    <property type="entry name" value="DNA_pol_III_gamma-3"/>
</dbReference>
<feature type="domain" description="AAA+ ATPase" evidence="8">
    <location>
        <begin position="36"/>
        <end position="184"/>
    </location>
</feature>
<evidence type="ECO:0000256" key="3">
    <source>
        <dbReference type="ARBA" id="ARBA00022695"/>
    </source>
</evidence>
<dbReference type="Gene3D" id="3.40.50.300">
    <property type="entry name" value="P-loop containing nucleotide triphosphate hydrolases"/>
    <property type="match status" value="1"/>
</dbReference>